<sequence>MINVLIVDDDKLVRKGLISAMPWNEFGMQVVGEAGNGGKALEFMETQQVDLLLTDLGMPVMSGIELMRHARQRYPRLHIVVLTLHQDFDYIQEALRLGAIDYIAKVQLEKEQFEEVLGRITDRMQNMMELNRKKIHLDDVNTRYEQAFVLQSMDHESHQCWADEFELHLEEVQLEVERNCMLWAAPKSKSDELGAKLSELVPAVPEGSLLVLQDIYNLTWKEIQTWILDYTKVLFYEYSPDRPFVSVSMTEDIKQPAETKDEDVNKIKEIWISAPWSYNDTVYEQLLLDLKSARLNKSQLMGVLYSLVMEWNHLFAYTKIGKIAMIHNFHSWHQVRQWMDQTRETIRKAAERTVYSPEIVDCVRKAVLIMRSEMNQAFTAAELSLRFNISRNYFSQCFKDLMGKTFNEYSRSIRIEKAKEYLLNTKHNVAWIAEQTGYADEKYFSRTFRELTGMLPSEYRQANRNAPQS</sequence>
<evidence type="ECO:0000259" key="5">
    <source>
        <dbReference type="PROSITE" id="PS01124"/>
    </source>
</evidence>
<evidence type="ECO:0000256" key="4">
    <source>
        <dbReference type="PROSITE-ProRule" id="PRU00169"/>
    </source>
</evidence>
<feature type="domain" description="Response regulatory" evidence="6">
    <location>
        <begin position="3"/>
        <end position="120"/>
    </location>
</feature>
<dbReference type="GO" id="GO:0043565">
    <property type="term" value="F:sequence-specific DNA binding"/>
    <property type="evidence" value="ECO:0007669"/>
    <property type="project" value="InterPro"/>
</dbReference>
<keyword evidence="1" id="KW-0805">Transcription regulation</keyword>
<dbReference type="PROSITE" id="PS00041">
    <property type="entry name" value="HTH_ARAC_FAMILY_1"/>
    <property type="match status" value="1"/>
</dbReference>
<dbReference type="AlphaFoldDB" id="X4ZM81"/>
<evidence type="ECO:0000259" key="6">
    <source>
        <dbReference type="PROSITE" id="PS50110"/>
    </source>
</evidence>
<dbReference type="GO" id="GO:0000160">
    <property type="term" value="P:phosphorelay signal transduction system"/>
    <property type="evidence" value="ECO:0007669"/>
    <property type="project" value="InterPro"/>
</dbReference>
<dbReference type="Pfam" id="PF12833">
    <property type="entry name" value="HTH_18"/>
    <property type="match status" value="1"/>
</dbReference>
<dbReference type="Gene3D" id="1.10.10.60">
    <property type="entry name" value="Homeodomain-like"/>
    <property type="match status" value="2"/>
</dbReference>
<feature type="modified residue" description="4-aspartylphosphate" evidence="4">
    <location>
        <position position="55"/>
    </location>
</feature>
<dbReference type="InterPro" id="IPR018062">
    <property type="entry name" value="HTH_AraC-typ_CS"/>
</dbReference>
<evidence type="ECO:0000313" key="7">
    <source>
        <dbReference type="EMBL" id="AHV98327.1"/>
    </source>
</evidence>
<dbReference type="KEGG" id="psab:PSAB_17135"/>
<dbReference type="PANTHER" id="PTHR43280">
    <property type="entry name" value="ARAC-FAMILY TRANSCRIPTIONAL REGULATOR"/>
    <property type="match status" value="1"/>
</dbReference>
<feature type="domain" description="HTH araC/xylS-type" evidence="5">
    <location>
        <begin position="364"/>
        <end position="462"/>
    </location>
</feature>
<dbReference type="InterPro" id="IPR009057">
    <property type="entry name" value="Homeodomain-like_sf"/>
</dbReference>
<dbReference type="GO" id="GO:0003700">
    <property type="term" value="F:DNA-binding transcription factor activity"/>
    <property type="evidence" value="ECO:0007669"/>
    <property type="project" value="InterPro"/>
</dbReference>
<dbReference type="PROSITE" id="PS01124">
    <property type="entry name" value="HTH_ARAC_FAMILY_2"/>
    <property type="match status" value="1"/>
</dbReference>
<evidence type="ECO:0000256" key="2">
    <source>
        <dbReference type="ARBA" id="ARBA00023125"/>
    </source>
</evidence>
<dbReference type="PRINTS" id="PR00032">
    <property type="entry name" value="HTHARAC"/>
</dbReference>
<dbReference type="SMART" id="SM00448">
    <property type="entry name" value="REC"/>
    <property type="match status" value="1"/>
</dbReference>
<dbReference type="RefSeq" id="WP_025335815.1">
    <property type="nucleotide sequence ID" value="NZ_CP004078.1"/>
</dbReference>
<gene>
    <name evidence="7" type="ORF">PSAB_17135</name>
</gene>
<name>X4ZM81_9BACL</name>
<dbReference type="STRING" id="1268072.PSAB_17135"/>
<keyword evidence="3" id="KW-0804">Transcription</keyword>
<dbReference type="PATRIC" id="fig|1268072.3.peg.3532"/>
<dbReference type="eggNOG" id="COG4753">
    <property type="taxonomic scope" value="Bacteria"/>
</dbReference>
<protein>
    <submittedName>
        <fullName evidence="7">AraC family transcriptional regulator</fullName>
    </submittedName>
</protein>
<dbReference type="SUPFAM" id="SSF52172">
    <property type="entry name" value="CheY-like"/>
    <property type="match status" value="1"/>
</dbReference>
<evidence type="ECO:0000256" key="3">
    <source>
        <dbReference type="ARBA" id="ARBA00023163"/>
    </source>
</evidence>
<dbReference type="SUPFAM" id="SSF46689">
    <property type="entry name" value="Homeodomain-like"/>
    <property type="match status" value="2"/>
</dbReference>
<dbReference type="SMART" id="SM00342">
    <property type="entry name" value="HTH_ARAC"/>
    <property type="match status" value="1"/>
</dbReference>
<keyword evidence="8" id="KW-1185">Reference proteome</keyword>
<dbReference type="Proteomes" id="UP000019772">
    <property type="component" value="Chromosome"/>
</dbReference>
<dbReference type="CDD" id="cd17536">
    <property type="entry name" value="REC_YesN-like"/>
    <property type="match status" value="1"/>
</dbReference>
<evidence type="ECO:0000313" key="8">
    <source>
        <dbReference type="Proteomes" id="UP000019772"/>
    </source>
</evidence>
<reference evidence="7 8" key="1">
    <citation type="journal article" date="2014" name="PLoS Genet.">
        <title>Comparative Genomic Analysis of N2-Fixing and Non-N2-Fixing Paenibacillus spp.: Organization, Evolution and Expression of the Nitrogen Fixation Genes.</title>
        <authorList>
            <person name="Xie J.B."/>
            <person name="Du Z."/>
            <person name="Bai L."/>
            <person name="Tian C."/>
            <person name="Zhang Y."/>
            <person name="Xie J.Y."/>
            <person name="Wang T."/>
            <person name="Liu X."/>
            <person name="Chen X."/>
            <person name="Cheng Q."/>
            <person name="Chen S."/>
            <person name="Li J."/>
        </authorList>
    </citation>
    <scope>NUCLEOTIDE SEQUENCE [LARGE SCALE GENOMIC DNA]</scope>
    <source>
        <strain evidence="7 8">T27</strain>
    </source>
</reference>
<keyword evidence="2" id="KW-0238">DNA-binding</keyword>
<dbReference type="InterPro" id="IPR001789">
    <property type="entry name" value="Sig_transdc_resp-reg_receiver"/>
</dbReference>
<dbReference type="InterPro" id="IPR020449">
    <property type="entry name" value="Tscrpt_reg_AraC-type_HTH"/>
</dbReference>
<dbReference type="PROSITE" id="PS50110">
    <property type="entry name" value="RESPONSE_REGULATORY"/>
    <property type="match status" value="1"/>
</dbReference>
<dbReference type="InterPro" id="IPR011006">
    <property type="entry name" value="CheY-like_superfamily"/>
</dbReference>
<dbReference type="InterPro" id="IPR018060">
    <property type="entry name" value="HTH_AraC"/>
</dbReference>
<proteinExistence type="predicted"/>
<organism evidence="7 8">
    <name type="scientific">Paenibacillus sabinae T27</name>
    <dbReference type="NCBI Taxonomy" id="1268072"/>
    <lineage>
        <taxon>Bacteria</taxon>
        <taxon>Bacillati</taxon>
        <taxon>Bacillota</taxon>
        <taxon>Bacilli</taxon>
        <taxon>Bacillales</taxon>
        <taxon>Paenibacillaceae</taxon>
        <taxon>Paenibacillus</taxon>
    </lineage>
</organism>
<keyword evidence="4" id="KW-0597">Phosphoprotein</keyword>
<dbReference type="eggNOG" id="COG2207">
    <property type="taxonomic scope" value="Bacteria"/>
</dbReference>
<accession>X4ZM81</accession>
<dbReference type="HOGENOM" id="CLU_000445_5_0_9"/>
<evidence type="ECO:0000256" key="1">
    <source>
        <dbReference type="ARBA" id="ARBA00023015"/>
    </source>
</evidence>
<dbReference type="EMBL" id="CP004078">
    <property type="protein sequence ID" value="AHV98327.1"/>
    <property type="molecule type" value="Genomic_DNA"/>
</dbReference>
<dbReference type="OrthoDB" id="1769137at2"/>
<dbReference type="PANTHER" id="PTHR43280:SF2">
    <property type="entry name" value="HTH-TYPE TRANSCRIPTIONAL REGULATOR EXSA"/>
    <property type="match status" value="1"/>
</dbReference>
<dbReference type="Pfam" id="PF00072">
    <property type="entry name" value="Response_reg"/>
    <property type="match status" value="1"/>
</dbReference>
<dbReference type="Gene3D" id="3.40.50.2300">
    <property type="match status" value="1"/>
</dbReference>